<protein>
    <submittedName>
        <fullName evidence="2">Uncharacterized protein</fullName>
    </submittedName>
</protein>
<dbReference type="Proteomes" id="UP001519460">
    <property type="component" value="Unassembled WGS sequence"/>
</dbReference>
<comment type="caution">
    <text evidence="2">The sequence shown here is derived from an EMBL/GenBank/DDBJ whole genome shotgun (WGS) entry which is preliminary data.</text>
</comment>
<dbReference type="EMBL" id="JACVVK020000578">
    <property type="protein sequence ID" value="KAK7465084.1"/>
    <property type="molecule type" value="Genomic_DNA"/>
</dbReference>
<name>A0ABD0J7X8_9CAEN</name>
<organism evidence="2 3">
    <name type="scientific">Batillaria attramentaria</name>
    <dbReference type="NCBI Taxonomy" id="370345"/>
    <lineage>
        <taxon>Eukaryota</taxon>
        <taxon>Metazoa</taxon>
        <taxon>Spiralia</taxon>
        <taxon>Lophotrochozoa</taxon>
        <taxon>Mollusca</taxon>
        <taxon>Gastropoda</taxon>
        <taxon>Caenogastropoda</taxon>
        <taxon>Sorbeoconcha</taxon>
        <taxon>Cerithioidea</taxon>
        <taxon>Batillariidae</taxon>
        <taxon>Batillaria</taxon>
    </lineage>
</organism>
<reference evidence="2 3" key="1">
    <citation type="journal article" date="2023" name="Sci. Data">
        <title>Genome assembly of the Korean intertidal mud-creeper Batillaria attramentaria.</title>
        <authorList>
            <person name="Patra A.K."/>
            <person name="Ho P.T."/>
            <person name="Jun S."/>
            <person name="Lee S.J."/>
            <person name="Kim Y."/>
            <person name="Won Y.J."/>
        </authorList>
    </citation>
    <scope>NUCLEOTIDE SEQUENCE [LARGE SCALE GENOMIC DNA]</scope>
    <source>
        <strain evidence="2">Wonlab-2016</strain>
    </source>
</reference>
<feature type="compositionally biased region" description="Polar residues" evidence="1">
    <location>
        <begin position="73"/>
        <end position="85"/>
    </location>
</feature>
<accession>A0ABD0J7X8</accession>
<feature type="region of interest" description="Disordered" evidence="1">
    <location>
        <begin position="16"/>
        <end position="85"/>
    </location>
</feature>
<evidence type="ECO:0000313" key="2">
    <source>
        <dbReference type="EMBL" id="KAK7465084.1"/>
    </source>
</evidence>
<proteinExistence type="predicted"/>
<gene>
    <name evidence="2" type="ORF">BaRGS_00037742</name>
</gene>
<evidence type="ECO:0000313" key="3">
    <source>
        <dbReference type="Proteomes" id="UP001519460"/>
    </source>
</evidence>
<sequence length="85" mass="9775">MNLQLVGSYDRLEGREMEREEGCACRQTSEPNHREDVRVIVRPGTGHTGKSSYQSHPKLRVQSKKQVKESAYHNYNYSPSPKNNV</sequence>
<evidence type="ECO:0000256" key="1">
    <source>
        <dbReference type="SAM" id="MobiDB-lite"/>
    </source>
</evidence>
<dbReference type="AlphaFoldDB" id="A0ABD0J7X8"/>
<keyword evidence="3" id="KW-1185">Reference proteome</keyword>